<reference evidence="2" key="1">
    <citation type="submission" date="2023-01" db="EMBL/GenBank/DDBJ databases">
        <title>Whole genome sequence of Paucibacter sp. S2-9 isolated from pond sediment.</title>
        <authorList>
            <person name="Jung J.Y."/>
        </authorList>
    </citation>
    <scope>NUCLEOTIDE SEQUENCE</scope>
    <source>
        <strain evidence="2">S2-9</strain>
    </source>
</reference>
<feature type="transmembrane region" description="Helical" evidence="1">
    <location>
        <begin position="50"/>
        <end position="73"/>
    </location>
</feature>
<keyword evidence="1" id="KW-0812">Transmembrane</keyword>
<proteinExistence type="predicted"/>
<accession>A0AA95NBV1</accession>
<name>A0AA95NBV1_9BURK</name>
<dbReference type="AlphaFoldDB" id="A0AA95NBV1"/>
<dbReference type="EMBL" id="CP116346">
    <property type="protein sequence ID" value="WIT09932.1"/>
    <property type="molecule type" value="Genomic_DNA"/>
</dbReference>
<keyword evidence="3" id="KW-1185">Reference proteome</keyword>
<evidence type="ECO:0000313" key="2">
    <source>
        <dbReference type="EMBL" id="WIT09932.1"/>
    </source>
</evidence>
<dbReference type="KEGG" id="pais:PFX98_13405"/>
<dbReference type="Proteomes" id="UP001177769">
    <property type="component" value="Chromosome"/>
</dbReference>
<keyword evidence="1" id="KW-0472">Membrane</keyword>
<sequence>MSKAGEDFKQAVARKGSFLQTMKAVAWSFFGIRKGAGYEKDVAQLNPVHVIIAGVIGAALFVLVLVLLVNWVIGSGVAGN</sequence>
<evidence type="ECO:0000313" key="3">
    <source>
        <dbReference type="Proteomes" id="UP001177769"/>
    </source>
</evidence>
<protein>
    <submittedName>
        <fullName evidence="2">DUF2970 domain-containing protein</fullName>
    </submittedName>
</protein>
<dbReference type="Pfam" id="PF11174">
    <property type="entry name" value="DUF2970"/>
    <property type="match status" value="1"/>
</dbReference>
<dbReference type="RefSeq" id="WP_285231002.1">
    <property type="nucleotide sequence ID" value="NZ_CP116346.1"/>
</dbReference>
<gene>
    <name evidence="2" type="ORF">PFX98_13405</name>
</gene>
<keyword evidence="1" id="KW-1133">Transmembrane helix</keyword>
<organism evidence="2 3">
    <name type="scientific">Paucibacter sediminis</name>
    <dbReference type="NCBI Taxonomy" id="3019553"/>
    <lineage>
        <taxon>Bacteria</taxon>
        <taxon>Pseudomonadati</taxon>
        <taxon>Pseudomonadota</taxon>
        <taxon>Betaproteobacteria</taxon>
        <taxon>Burkholderiales</taxon>
        <taxon>Sphaerotilaceae</taxon>
        <taxon>Roseateles</taxon>
    </lineage>
</organism>
<evidence type="ECO:0000256" key="1">
    <source>
        <dbReference type="SAM" id="Phobius"/>
    </source>
</evidence>
<dbReference type="InterPro" id="IPR021344">
    <property type="entry name" value="DUF2970"/>
</dbReference>